<comment type="caution">
    <text evidence="1">The sequence shown here is derived from an EMBL/GenBank/DDBJ whole genome shotgun (WGS) entry which is preliminary data.</text>
</comment>
<proteinExistence type="predicted"/>
<reference evidence="1" key="1">
    <citation type="submission" date="2022-07" db="EMBL/GenBank/DDBJ databases">
        <title>Phylogenomic reconstructions and comparative analyses of Kickxellomycotina fungi.</title>
        <authorList>
            <person name="Reynolds N.K."/>
            <person name="Stajich J.E."/>
            <person name="Barry K."/>
            <person name="Grigoriev I.V."/>
            <person name="Crous P."/>
            <person name="Smith M.E."/>
        </authorList>
    </citation>
    <scope>NUCLEOTIDE SEQUENCE</scope>
    <source>
        <strain evidence="1">CBS 102833</strain>
    </source>
</reference>
<gene>
    <name evidence="1" type="ORF">H4S07_006649</name>
</gene>
<dbReference type="Proteomes" id="UP001140096">
    <property type="component" value="Unassembled WGS sequence"/>
</dbReference>
<evidence type="ECO:0000313" key="1">
    <source>
        <dbReference type="EMBL" id="KAJ2794829.1"/>
    </source>
</evidence>
<evidence type="ECO:0000313" key="2">
    <source>
        <dbReference type="Proteomes" id="UP001140096"/>
    </source>
</evidence>
<name>A0ACC1KTA1_9FUNG</name>
<accession>A0ACC1KTA1</accession>
<sequence>QGAARQVQHQVAEAQYQVRTLLARHLGWQPSICPGQEQPTIYCGAGEERVSQPTGPCQVRFEIWQ</sequence>
<feature type="non-terminal residue" evidence="1">
    <location>
        <position position="1"/>
    </location>
</feature>
<organism evidence="1 2">
    <name type="scientific">Coemansia furcata</name>
    <dbReference type="NCBI Taxonomy" id="417177"/>
    <lineage>
        <taxon>Eukaryota</taxon>
        <taxon>Fungi</taxon>
        <taxon>Fungi incertae sedis</taxon>
        <taxon>Zoopagomycota</taxon>
        <taxon>Kickxellomycotina</taxon>
        <taxon>Kickxellomycetes</taxon>
        <taxon>Kickxellales</taxon>
        <taxon>Kickxellaceae</taxon>
        <taxon>Coemansia</taxon>
    </lineage>
</organism>
<protein>
    <submittedName>
        <fullName evidence="1">Uncharacterized protein</fullName>
    </submittedName>
</protein>
<dbReference type="EMBL" id="JANBUP010004117">
    <property type="protein sequence ID" value="KAJ2794829.1"/>
    <property type="molecule type" value="Genomic_DNA"/>
</dbReference>
<feature type="non-terminal residue" evidence="1">
    <location>
        <position position="65"/>
    </location>
</feature>
<keyword evidence="2" id="KW-1185">Reference proteome</keyword>